<organism evidence="2 3">
    <name type="scientific">Cereibacter ovatus</name>
    <dbReference type="NCBI Taxonomy" id="439529"/>
    <lineage>
        <taxon>Bacteria</taxon>
        <taxon>Pseudomonadati</taxon>
        <taxon>Pseudomonadota</taxon>
        <taxon>Alphaproteobacteria</taxon>
        <taxon>Rhodobacterales</taxon>
        <taxon>Paracoccaceae</taxon>
        <taxon>Cereibacter</taxon>
    </lineage>
</organism>
<evidence type="ECO:0008006" key="4">
    <source>
        <dbReference type="Google" id="ProtNLM"/>
    </source>
</evidence>
<keyword evidence="3" id="KW-1185">Reference proteome</keyword>
<dbReference type="RefSeq" id="WP_097030665.1">
    <property type="nucleotide sequence ID" value="NZ_OAOQ01000008.1"/>
</dbReference>
<evidence type="ECO:0000313" key="3">
    <source>
        <dbReference type="Proteomes" id="UP000219467"/>
    </source>
</evidence>
<evidence type="ECO:0000313" key="2">
    <source>
        <dbReference type="EMBL" id="SNX71129.1"/>
    </source>
</evidence>
<dbReference type="EMBL" id="OAOQ01000008">
    <property type="protein sequence ID" value="SNX71129.1"/>
    <property type="molecule type" value="Genomic_DNA"/>
</dbReference>
<name>A0A285CU70_9RHOB</name>
<protein>
    <recommendedName>
        <fullName evidence="4">Phosphatidate cytidylyltransferase</fullName>
    </recommendedName>
</protein>
<keyword evidence="1" id="KW-0472">Membrane</keyword>
<accession>A0A285CU70</accession>
<feature type="transmembrane region" description="Helical" evidence="1">
    <location>
        <begin position="28"/>
        <end position="46"/>
    </location>
</feature>
<keyword evidence="1" id="KW-1133">Transmembrane helix</keyword>
<evidence type="ECO:0000256" key="1">
    <source>
        <dbReference type="SAM" id="Phobius"/>
    </source>
</evidence>
<feature type="transmembrane region" description="Helical" evidence="1">
    <location>
        <begin position="5"/>
        <end position="22"/>
    </location>
</feature>
<reference evidence="3" key="1">
    <citation type="submission" date="2017-08" db="EMBL/GenBank/DDBJ databases">
        <authorList>
            <person name="Varghese N."/>
            <person name="Submissions S."/>
        </authorList>
    </citation>
    <scope>NUCLEOTIDE SEQUENCE [LARGE SCALE GENOMIC DNA]</scope>
    <source>
        <strain evidence="3">JA234</strain>
    </source>
</reference>
<sequence>MTRRLLPALALIVLAVFLGILVMKVPRWDLGLVVGITLALAAWDLIRGPDSHKP</sequence>
<keyword evidence="1" id="KW-0812">Transmembrane</keyword>
<gene>
    <name evidence="2" type="ORF">SAMN05878503_10882</name>
</gene>
<dbReference type="Proteomes" id="UP000219467">
    <property type="component" value="Unassembled WGS sequence"/>
</dbReference>
<proteinExistence type="predicted"/>
<dbReference type="AlphaFoldDB" id="A0A285CU70"/>